<evidence type="ECO:0000313" key="3">
    <source>
        <dbReference type="Proteomes" id="UP000526734"/>
    </source>
</evidence>
<dbReference type="NCBIfam" id="NF041255">
    <property type="entry name" value="mycofact_MftM"/>
    <property type="match status" value="1"/>
</dbReference>
<name>A0A7W3ZE10_9PSEU</name>
<dbReference type="GO" id="GO:0032259">
    <property type="term" value="P:methylation"/>
    <property type="evidence" value="ECO:0007669"/>
    <property type="project" value="UniProtKB-KW"/>
</dbReference>
<dbReference type="Gene3D" id="3.40.50.150">
    <property type="entry name" value="Vaccinia Virus protein VP39"/>
    <property type="match status" value="1"/>
</dbReference>
<dbReference type="InterPro" id="IPR029063">
    <property type="entry name" value="SAM-dependent_MTases_sf"/>
</dbReference>
<dbReference type="RefSeq" id="WP_182894272.1">
    <property type="nucleotide sequence ID" value="NZ_JACGZW010000010.1"/>
</dbReference>
<dbReference type="CDD" id="cd02440">
    <property type="entry name" value="AdoMet_MTases"/>
    <property type="match status" value="1"/>
</dbReference>
<dbReference type="SUPFAM" id="SSF53335">
    <property type="entry name" value="S-adenosyl-L-methionine-dependent methyltransferases"/>
    <property type="match status" value="1"/>
</dbReference>
<keyword evidence="3" id="KW-1185">Reference proteome</keyword>
<accession>A0A7W3ZE10</accession>
<dbReference type="AlphaFoldDB" id="A0A7W3ZE10"/>
<dbReference type="EMBL" id="JACGZW010000010">
    <property type="protein sequence ID" value="MBB1157424.1"/>
    <property type="molecule type" value="Genomic_DNA"/>
</dbReference>
<evidence type="ECO:0000259" key="1">
    <source>
        <dbReference type="Pfam" id="PF08241"/>
    </source>
</evidence>
<organism evidence="2 3">
    <name type="scientific">Amycolatopsis dendrobii</name>
    <dbReference type="NCBI Taxonomy" id="2760662"/>
    <lineage>
        <taxon>Bacteria</taxon>
        <taxon>Bacillati</taxon>
        <taxon>Actinomycetota</taxon>
        <taxon>Actinomycetes</taxon>
        <taxon>Pseudonocardiales</taxon>
        <taxon>Pseudonocardiaceae</taxon>
        <taxon>Amycolatopsis</taxon>
    </lineage>
</organism>
<dbReference type="InterPro" id="IPR013216">
    <property type="entry name" value="Methyltransf_11"/>
</dbReference>
<gene>
    <name evidence="2" type="ORF">H4281_30140</name>
</gene>
<dbReference type="Proteomes" id="UP000526734">
    <property type="component" value="Unassembled WGS sequence"/>
</dbReference>
<keyword evidence="2" id="KW-0808">Transferase</keyword>
<feature type="domain" description="Methyltransferase type 11" evidence="1">
    <location>
        <begin position="161"/>
        <end position="252"/>
    </location>
</feature>
<dbReference type="Pfam" id="PF08241">
    <property type="entry name" value="Methyltransf_11"/>
    <property type="match status" value="1"/>
</dbReference>
<protein>
    <submittedName>
        <fullName evidence="2">Class I SAM-dependent methyltransferase</fullName>
    </submittedName>
</protein>
<reference evidence="2 3" key="1">
    <citation type="submission" date="2020-08" db="EMBL/GenBank/DDBJ databases">
        <title>Amycolatopsis sp. nov. DR6-1 isolated from Dendrobium heterocarpum.</title>
        <authorList>
            <person name="Tedsree N."/>
            <person name="Kuncharoen N."/>
            <person name="Likhitwitayawuid K."/>
            <person name="Tanasupawat S."/>
        </authorList>
    </citation>
    <scope>NUCLEOTIDE SEQUENCE [LARGE SCALE GENOMIC DNA]</scope>
    <source>
        <strain evidence="2 3">DR6-1</strain>
    </source>
</reference>
<evidence type="ECO:0000313" key="2">
    <source>
        <dbReference type="EMBL" id="MBB1157424.1"/>
    </source>
</evidence>
<proteinExistence type="predicted"/>
<keyword evidence="2" id="KW-0489">Methyltransferase</keyword>
<sequence length="306" mass="33504">MTSTAPVAAPRCLDPLAPAPAGAYFARLLTVVRETGVGDAREPLVRSRHFSLHKDGRRVELRHRLRPDQLDNDLAGLLADELFTPGWLSGAEVFEHAFTGLVKSTVDDPMRAWLCFYDNTLGRIRHCLRGGAADLPPRSVIAGFAPVYEHALRLTPPGRVLDLGSCFGFFALLLTERGRNEVVASDVSAGAMHLLDAVAARRGHPLETFVCDAARMPLPDSSVDTVTLLHLLEHLDADAGEEVVREATRLARGPVVIAVPFEDEPAEAYGHVRVFDLPALRRLGARSGRRFSVHEHHGGWLVLHPR</sequence>
<comment type="caution">
    <text evidence="2">The sequence shown here is derived from an EMBL/GenBank/DDBJ whole genome shotgun (WGS) entry which is preliminary data.</text>
</comment>
<dbReference type="GO" id="GO:0008757">
    <property type="term" value="F:S-adenosylmethionine-dependent methyltransferase activity"/>
    <property type="evidence" value="ECO:0007669"/>
    <property type="project" value="InterPro"/>
</dbReference>